<reference evidence="9" key="1">
    <citation type="submission" date="2023-01" db="EMBL/GenBank/DDBJ databases">
        <title>Genome assembly of the deep-sea coral Lophelia pertusa.</title>
        <authorList>
            <person name="Herrera S."/>
            <person name="Cordes E."/>
        </authorList>
    </citation>
    <scope>NUCLEOTIDE SEQUENCE</scope>
    <source>
        <strain evidence="9">USNM1676648</strain>
        <tissue evidence="9">Polyp</tissue>
    </source>
</reference>
<dbReference type="PROSITE" id="PS50221">
    <property type="entry name" value="GAIN_B"/>
    <property type="match status" value="1"/>
</dbReference>
<dbReference type="InterPro" id="IPR046338">
    <property type="entry name" value="GAIN_dom_sf"/>
</dbReference>
<proteinExistence type="predicted"/>
<dbReference type="InterPro" id="IPR000832">
    <property type="entry name" value="GPCR_2_secretin-like"/>
</dbReference>
<dbReference type="InterPro" id="IPR000203">
    <property type="entry name" value="GPS"/>
</dbReference>
<dbReference type="SMART" id="SM00303">
    <property type="entry name" value="GPS"/>
    <property type="match status" value="1"/>
</dbReference>
<evidence type="ECO:0000313" key="10">
    <source>
        <dbReference type="Proteomes" id="UP001163046"/>
    </source>
</evidence>
<feature type="transmembrane region" description="Helical" evidence="7">
    <location>
        <begin position="231"/>
        <end position="254"/>
    </location>
</feature>
<evidence type="ECO:0000256" key="4">
    <source>
        <dbReference type="ARBA" id="ARBA00023136"/>
    </source>
</evidence>
<dbReference type="PANTHER" id="PTHR12011:SF347">
    <property type="entry name" value="FI21270P1-RELATED"/>
    <property type="match status" value="1"/>
</dbReference>
<feature type="region of interest" description="Disordered" evidence="6">
    <location>
        <begin position="442"/>
        <end position="462"/>
    </location>
</feature>
<evidence type="ECO:0000256" key="5">
    <source>
        <dbReference type="ARBA" id="ARBA00023157"/>
    </source>
</evidence>
<dbReference type="AlphaFoldDB" id="A0A9W9YV99"/>
<feature type="domain" description="GAIN-B" evidence="8">
    <location>
        <begin position="59"/>
        <end position="220"/>
    </location>
</feature>
<feature type="transmembrane region" description="Helical" evidence="7">
    <location>
        <begin position="317"/>
        <end position="337"/>
    </location>
</feature>
<dbReference type="EMBL" id="MU826873">
    <property type="protein sequence ID" value="KAJ7370068.1"/>
    <property type="molecule type" value="Genomic_DNA"/>
</dbReference>
<evidence type="ECO:0000313" key="9">
    <source>
        <dbReference type="EMBL" id="KAJ7370068.1"/>
    </source>
</evidence>
<keyword evidence="4 7" id="KW-0472">Membrane</keyword>
<protein>
    <recommendedName>
        <fullName evidence="8">GAIN-B domain-containing protein</fullName>
    </recommendedName>
</protein>
<dbReference type="Pfam" id="PF01825">
    <property type="entry name" value="GPS"/>
    <property type="match status" value="1"/>
</dbReference>
<name>A0A9W9YV99_9CNID</name>
<organism evidence="9 10">
    <name type="scientific">Desmophyllum pertusum</name>
    <dbReference type="NCBI Taxonomy" id="174260"/>
    <lineage>
        <taxon>Eukaryota</taxon>
        <taxon>Metazoa</taxon>
        <taxon>Cnidaria</taxon>
        <taxon>Anthozoa</taxon>
        <taxon>Hexacorallia</taxon>
        <taxon>Scleractinia</taxon>
        <taxon>Caryophylliina</taxon>
        <taxon>Caryophylliidae</taxon>
        <taxon>Desmophyllum</taxon>
    </lineage>
</organism>
<feature type="transmembrane region" description="Helical" evidence="7">
    <location>
        <begin position="349"/>
        <end position="372"/>
    </location>
</feature>
<evidence type="ECO:0000256" key="6">
    <source>
        <dbReference type="SAM" id="MobiDB-lite"/>
    </source>
</evidence>
<keyword evidence="2 7" id="KW-0812">Transmembrane</keyword>
<accession>A0A9W9YV99</accession>
<dbReference type="Gene3D" id="1.20.1070.10">
    <property type="entry name" value="Rhodopsin 7-helix transmembrane proteins"/>
    <property type="match status" value="1"/>
</dbReference>
<evidence type="ECO:0000256" key="1">
    <source>
        <dbReference type="ARBA" id="ARBA00004141"/>
    </source>
</evidence>
<comment type="subcellular location">
    <subcellularLocation>
        <location evidence="1">Membrane</location>
        <topology evidence="1">Multi-pass membrane protein</topology>
    </subcellularLocation>
</comment>
<sequence length="462" mass="51640">MKHANKISQLNASEHSSLENAVNLTSKLLKDVSDIQNGDSNTNILVSAINWKKFVIQYVTLHLTSQNDSESEISIEQEEIGMTAMRIPADRKSDVVFPSAASSFNQSFIQEEKGAIRLPASLLLIEKGYKYSFSDYIMHHNARGSRLFTEDVIIKLTNTKKETTAVRSSCSFWISLLEQSLTGRGQKKGCLLVEETEEHTTCSCNHLTNFAVLLEVGETKLSDDHRFALEMMTYIGCSLSLVGEMLTILIYLVLMNLKSTQSHIRLNLVVCLVIAQLVFMAGINATAVKPLCIVVAITINYLYLVRFRLDGYGRSHVVLKGVPTVVVTSAVSTNILLNGNMNNVMRDDVCWFSFSSGFVWVFAGSVLAACLVHGQRILPSCQIEDWVQYRWKKAKSEGVCNPVPTVGDFSSSYSTSSEVKKSELRWKQRDTDGRLQEACQWQTKNPHSAENDRALGNKNMRL</sequence>
<evidence type="ECO:0000256" key="7">
    <source>
        <dbReference type="SAM" id="Phobius"/>
    </source>
</evidence>
<dbReference type="GO" id="GO:0005886">
    <property type="term" value="C:plasma membrane"/>
    <property type="evidence" value="ECO:0007669"/>
    <property type="project" value="TreeGrafter"/>
</dbReference>
<keyword evidence="10" id="KW-1185">Reference proteome</keyword>
<dbReference type="OrthoDB" id="10037534at2759"/>
<feature type="transmembrane region" description="Helical" evidence="7">
    <location>
        <begin position="266"/>
        <end position="282"/>
    </location>
</feature>
<dbReference type="PANTHER" id="PTHR12011">
    <property type="entry name" value="ADHESION G-PROTEIN COUPLED RECEPTOR"/>
    <property type="match status" value="1"/>
</dbReference>
<feature type="transmembrane region" description="Helical" evidence="7">
    <location>
        <begin position="288"/>
        <end position="305"/>
    </location>
</feature>
<dbReference type="Pfam" id="PF00002">
    <property type="entry name" value="7tm_2"/>
    <property type="match status" value="1"/>
</dbReference>
<evidence type="ECO:0000256" key="3">
    <source>
        <dbReference type="ARBA" id="ARBA00022989"/>
    </source>
</evidence>
<dbReference type="InterPro" id="IPR057244">
    <property type="entry name" value="GAIN_B"/>
</dbReference>
<comment type="caution">
    <text evidence="9">The sequence shown here is derived from an EMBL/GenBank/DDBJ whole genome shotgun (WGS) entry which is preliminary data.</text>
</comment>
<keyword evidence="3 7" id="KW-1133">Transmembrane helix</keyword>
<dbReference type="Gene3D" id="2.60.220.50">
    <property type="match status" value="1"/>
</dbReference>
<evidence type="ECO:0000256" key="2">
    <source>
        <dbReference type="ARBA" id="ARBA00022692"/>
    </source>
</evidence>
<keyword evidence="5" id="KW-1015">Disulfide bond</keyword>
<gene>
    <name evidence="9" type="ORF">OS493_034277</name>
</gene>
<evidence type="ECO:0000259" key="8">
    <source>
        <dbReference type="PROSITE" id="PS50221"/>
    </source>
</evidence>
<dbReference type="Proteomes" id="UP001163046">
    <property type="component" value="Unassembled WGS sequence"/>
</dbReference>
<dbReference type="GO" id="GO:0004930">
    <property type="term" value="F:G protein-coupled receptor activity"/>
    <property type="evidence" value="ECO:0007669"/>
    <property type="project" value="InterPro"/>
</dbReference>